<sequence>MLVVVYELEVNVPMQAEVLFFFCNSPVNGEKYLELLQNQIIPALNTLNLDYDAWFQLDGCPAHNHRAVDDYLNRESTGQHRSHRKRKFGLRIERRNADGIVLVVARPGNAGYDGWSVCTNQNNAQLALKDHELGRFLGILFLSGCHFLPQWKLYWSNSPDFGIPVVKQSMPRSRFGTSTSGGQKLPGESTLQLSKCYQQNNKTVAQFLSRLKFIARKILEEDLKSATVAKTQGIKRKIDDILLQKFQTGLKRDLKKQVLPQMVNDAKLTIKKPEQIALRQELRDEMLNGTTNMMSMMAIKEQKWCSNSDVELTDASGHRLGVVDSTKKLKKRQRVTTKDPQQIEQYLETPKEEKLCQSFPITRLEPINNTNEKNTVTIKLAEKC</sequence>
<dbReference type="Proteomes" id="UP000801492">
    <property type="component" value="Unassembled WGS sequence"/>
</dbReference>
<evidence type="ECO:0000313" key="2">
    <source>
        <dbReference type="EMBL" id="KAF2904332.1"/>
    </source>
</evidence>
<evidence type="ECO:0000313" key="3">
    <source>
        <dbReference type="Proteomes" id="UP000801492"/>
    </source>
</evidence>
<organism evidence="2 3">
    <name type="scientific">Ignelater luminosus</name>
    <name type="common">Cucubano</name>
    <name type="synonym">Pyrophorus luminosus</name>
    <dbReference type="NCBI Taxonomy" id="2038154"/>
    <lineage>
        <taxon>Eukaryota</taxon>
        <taxon>Metazoa</taxon>
        <taxon>Ecdysozoa</taxon>
        <taxon>Arthropoda</taxon>
        <taxon>Hexapoda</taxon>
        <taxon>Insecta</taxon>
        <taxon>Pterygota</taxon>
        <taxon>Neoptera</taxon>
        <taxon>Endopterygota</taxon>
        <taxon>Coleoptera</taxon>
        <taxon>Polyphaga</taxon>
        <taxon>Elateriformia</taxon>
        <taxon>Elateroidea</taxon>
        <taxon>Elateridae</taxon>
        <taxon>Agrypninae</taxon>
        <taxon>Pyrophorini</taxon>
        <taxon>Ignelater</taxon>
    </lineage>
</organism>
<dbReference type="GO" id="GO:0003676">
    <property type="term" value="F:nucleic acid binding"/>
    <property type="evidence" value="ECO:0007669"/>
    <property type="project" value="InterPro"/>
</dbReference>
<accession>A0A8K0GJV0</accession>
<dbReference type="AlphaFoldDB" id="A0A8K0GJV0"/>
<comment type="caution">
    <text evidence="2">The sequence shown here is derived from an EMBL/GenBank/DDBJ whole genome shotgun (WGS) entry which is preliminary data.</text>
</comment>
<evidence type="ECO:0000259" key="1">
    <source>
        <dbReference type="Pfam" id="PF13843"/>
    </source>
</evidence>
<dbReference type="Gene3D" id="3.30.420.10">
    <property type="entry name" value="Ribonuclease H-like superfamily/Ribonuclease H"/>
    <property type="match status" value="1"/>
</dbReference>
<proteinExistence type="predicted"/>
<keyword evidence="3" id="KW-1185">Reference proteome</keyword>
<dbReference type="InterPro" id="IPR029526">
    <property type="entry name" value="PGBD"/>
</dbReference>
<reference evidence="2" key="1">
    <citation type="submission" date="2019-08" db="EMBL/GenBank/DDBJ databases">
        <title>The genome of the North American firefly Photinus pyralis.</title>
        <authorList>
            <consortium name="Photinus pyralis genome working group"/>
            <person name="Fallon T.R."/>
            <person name="Sander Lower S.E."/>
            <person name="Weng J.-K."/>
        </authorList>
    </citation>
    <scope>NUCLEOTIDE SEQUENCE</scope>
    <source>
        <strain evidence="2">TRF0915ILg1</strain>
        <tissue evidence="2">Whole body</tissue>
    </source>
</reference>
<dbReference type="Pfam" id="PF13843">
    <property type="entry name" value="DDE_Tnp_1_7"/>
    <property type="match status" value="1"/>
</dbReference>
<dbReference type="EMBL" id="VTPC01000794">
    <property type="protein sequence ID" value="KAF2904332.1"/>
    <property type="molecule type" value="Genomic_DNA"/>
</dbReference>
<protein>
    <recommendedName>
        <fullName evidence="1">PiggyBac transposable element-derived protein domain-containing protein</fullName>
    </recommendedName>
</protein>
<name>A0A8K0GJV0_IGNLU</name>
<gene>
    <name evidence="2" type="ORF">ILUMI_01842</name>
</gene>
<feature type="domain" description="PiggyBac transposable element-derived protein" evidence="1">
    <location>
        <begin position="118"/>
        <end position="175"/>
    </location>
</feature>
<dbReference type="InterPro" id="IPR036397">
    <property type="entry name" value="RNaseH_sf"/>
</dbReference>